<feature type="non-terminal residue" evidence="1">
    <location>
        <position position="1"/>
    </location>
</feature>
<keyword evidence="2" id="KW-1185">Reference proteome</keyword>
<dbReference type="Proteomes" id="UP001221757">
    <property type="component" value="Unassembled WGS sequence"/>
</dbReference>
<evidence type="ECO:0000313" key="2">
    <source>
        <dbReference type="Proteomes" id="UP001221757"/>
    </source>
</evidence>
<reference evidence="1" key="1">
    <citation type="submission" date="2023-03" db="EMBL/GenBank/DDBJ databases">
        <title>Massive genome expansion in bonnet fungi (Mycena s.s.) driven by repeated elements and novel gene families across ecological guilds.</title>
        <authorList>
            <consortium name="Lawrence Berkeley National Laboratory"/>
            <person name="Harder C.B."/>
            <person name="Miyauchi S."/>
            <person name="Viragh M."/>
            <person name="Kuo A."/>
            <person name="Thoen E."/>
            <person name="Andreopoulos B."/>
            <person name="Lu D."/>
            <person name="Skrede I."/>
            <person name="Drula E."/>
            <person name="Henrissat B."/>
            <person name="Morin E."/>
            <person name="Kohler A."/>
            <person name="Barry K."/>
            <person name="LaButti K."/>
            <person name="Morin E."/>
            <person name="Salamov A."/>
            <person name="Lipzen A."/>
            <person name="Mereny Z."/>
            <person name="Hegedus B."/>
            <person name="Baldrian P."/>
            <person name="Stursova M."/>
            <person name="Weitz H."/>
            <person name="Taylor A."/>
            <person name="Grigoriev I.V."/>
            <person name="Nagy L.G."/>
            <person name="Martin F."/>
            <person name="Kauserud H."/>
        </authorList>
    </citation>
    <scope>NUCLEOTIDE SEQUENCE</scope>
    <source>
        <strain evidence="1">CBHHK067</strain>
    </source>
</reference>
<comment type="caution">
    <text evidence="1">The sequence shown here is derived from an EMBL/GenBank/DDBJ whole genome shotgun (WGS) entry which is preliminary data.</text>
</comment>
<sequence length="104" mass="11246">VIIDDHDPRMQYNGQWGNYGSSPEYLSTTRASRTRGDMVTFTFEGTSVGVFGTVGAGNGATMEFSLDHSPNSSFSAPPSISGLFHQPLWTSGVLFNELHTLSIT</sequence>
<accession>A0AAD7GTP0</accession>
<protein>
    <submittedName>
        <fullName evidence="1">Uncharacterized protein</fullName>
    </submittedName>
</protein>
<dbReference type="AlphaFoldDB" id="A0AAD7GTP0"/>
<evidence type="ECO:0000313" key="1">
    <source>
        <dbReference type="EMBL" id="KAJ7704924.1"/>
    </source>
</evidence>
<dbReference type="Gene3D" id="2.60.120.260">
    <property type="entry name" value="Galactose-binding domain-like"/>
    <property type="match status" value="1"/>
</dbReference>
<organism evidence="1 2">
    <name type="scientific">Mycena rosella</name>
    <name type="common">Pink bonnet</name>
    <name type="synonym">Agaricus rosellus</name>
    <dbReference type="NCBI Taxonomy" id="1033263"/>
    <lineage>
        <taxon>Eukaryota</taxon>
        <taxon>Fungi</taxon>
        <taxon>Dikarya</taxon>
        <taxon>Basidiomycota</taxon>
        <taxon>Agaricomycotina</taxon>
        <taxon>Agaricomycetes</taxon>
        <taxon>Agaricomycetidae</taxon>
        <taxon>Agaricales</taxon>
        <taxon>Marasmiineae</taxon>
        <taxon>Mycenaceae</taxon>
        <taxon>Mycena</taxon>
    </lineage>
</organism>
<proteinExistence type="predicted"/>
<feature type="non-terminal residue" evidence="1">
    <location>
        <position position="104"/>
    </location>
</feature>
<dbReference type="EMBL" id="JARKIE010000009">
    <property type="protein sequence ID" value="KAJ7704924.1"/>
    <property type="molecule type" value="Genomic_DNA"/>
</dbReference>
<name>A0AAD7GTP0_MYCRO</name>
<gene>
    <name evidence="1" type="ORF">B0H17DRAFT_886048</name>
</gene>